<reference evidence="2" key="1">
    <citation type="submission" date="2016-10" db="EMBL/GenBank/DDBJ databases">
        <authorList>
            <person name="Varghese N."/>
            <person name="Submissions S."/>
        </authorList>
    </citation>
    <scope>NUCLEOTIDE SEQUENCE [LARGE SCALE GENOMIC DNA]</scope>
    <source>
        <strain evidence="2">CGMCC 4.5579</strain>
    </source>
</reference>
<dbReference type="EMBL" id="FOWW01000004">
    <property type="protein sequence ID" value="SFP95757.1"/>
    <property type="molecule type" value="Genomic_DNA"/>
</dbReference>
<protein>
    <submittedName>
        <fullName evidence="1">Uncharacterized protein</fullName>
    </submittedName>
</protein>
<accession>A0A1I5UL42</accession>
<name>A0A1I5UL42_9PSEU</name>
<evidence type="ECO:0000313" key="2">
    <source>
        <dbReference type="Proteomes" id="UP000198727"/>
    </source>
</evidence>
<dbReference type="AlphaFoldDB" id="A0A1I5UL42"/>
<sequence length="260" mass="27690">MVPGPRLLPRRVRPVTLDIPVADLRLRLEAVPLPAGQRVVVVVRHRLVLGEPGTGGVGEVVGRRPTLLGVAEVGELGLPQRVQVGRRPHLVEHQLVVGIPVGCGQRGADPLGPGRQPLPLLRDPLPLTIVDVVERVGLVVADDRGRVGREILGGVHADPPVEQFRLAPGLQRAVGAQDLGDGAGVLRPEVLRGVAPLPLAEPLDRPPVLVRLVVPISRSSIATIGIYTASQAWNGFLFPLVLTLTLWEYQTQFAGRSPAA</sequence>
<dbReference type="STRING" id="587909.SAMN05421810_1046"/>
<evidence type="ECO:0000313" key="1">
    <source>
        <dbReference type="EMBL" id="SFP95757.1"/>
    </source>
</evidence>
<proteinExistence type="predicted"/>
<dbReference type="Proteomes" id="UP000198727">
    <property type="component" value="Unassembled WGS sequence"/>
</dbReference>
<gene>
    <name evidence="1" type="ORF">SAMN05421810_1046</name>
</gene>
<keyword evidence="2" id="KW-1185">Reference proteome</keyword>
<organism evidence="1 2">
    <name type="scientific">Amycolatopsis arida</name>
    <dbReference type="NCBI Taxonomy" id="587909"/>
    <lineage>
        <taxon>Bacteria</taxon>
        <taxon>Bacillati</taxon>
        <taxon>Actinomycetota</taxon>
        <taxon>Actinomycetes</taxon>
        <taxon>Pseudonocardiales</taxon>
        <taxon>Pseudonocardiaceae</taxon>
        <taxon>Amycolatopsis</taxon>
    </lineage>
</organism>